<sequence>MSKPRHIFYISDRTGLTAENIGEALLNQFGNLEFKRYTYPFINTVEKAQEMIAKVNANAEANSERPIAFVSVVDDEIRNMIKTANAYQINFFETFLGELEKELNAEATLASQGHHSIGNTQRYDARMEAVNFSLNHDDGVSDKNLQEADVILMGVSRSGKTPTCLYLALQYGIRAANYPLIPDDLESTDLPRMVKPYKNKLFGLTIQPERLQAIRQERRPNSTYAQINTCRSEVADAQAIFKRHGIPYTNTTDKSVEELAVYILQACRLKRRF</sequence>
<dbReference type="EC" id="2.7.4.28" evidence="5"/>
<gene>
    <name evidence="6" type="ORF">C7N83_07565</name>
</gene>
<dbReference type="GO" id="GO:0004674">
    <property type="term" value="F:protein serine/threonine kinase activity"/>
    <property type="evidence" value="ECO:0007669"/>
    <property type="project" value="UniProtKB-UniRule"/>
</dbReference>
<comment type="function">
    <text evidence="5">Bifunctional serine/threonine kinase and phosphorylase involved in the regulation of the phosphoenolpyruvate synthase (PEPS) by catalyzing its phosphorylation/dephosphorylation.</text>
</comment>
<dbReference type="EMBL" id="PXYY01000041">
    <property type="protein sequence ID" value="PSJ80225.1"/>
    <property type="molecule type" value="Genomic_DNA"/>
</dbReference>
<dbReference type="EC" id="2.7.11.33" evidence="5"/>
<organism evidence="6 7">
    <name type="scientific">Neisseria iguanae</name>
    <dbReference type="NCBI Taxonomy" id="90242"/>
    <lineage>
        <taxon>Bacteria</taxon>
        <taxon>Pseudomonadati</taxon>
        <taxon>Pseudomonadota</taxon>
        <taxon>Betaproteobacteria</taxon>
        <taxon>Neisseriales</taxon>
        <taxon>Neisseriaceae</taxon>
        <taxon>Neisseria</taxon>
    </lineage>
</organism>
<dbReference type="PANTHER" id="PTHR31756:SF3">
    <property type="entry name" value="PYRUVATE, PHOSPHATE DIKINASE REGULATORY PROTEIN 1, CHLOROPLASTIC"/>
    <property type="match status" value="1"/>
</dbReference>
<dbReference type="Pfam" id="PF03618">
    <property type="entry name" value="Kinase-PPPase"/>
    <property type="match status" value="1"/>
</dbReference>
<evidence type="ECO:0000256" key="4">
    <source>
        <dbReference type="ARBA" id="ARBA00022777"/>
    </source>
</evidence>
<protein>
    <recommendedName>
        <fullName evidence="5">Putative phosphoenolpyruvate synthase regulatory protein</fullName>
        <shortName evidence="5">PEP synthase regulatory protein</shortName>
        <shortName evidence="5">PSRP</shortName>
        <ecNumber evidence="5">2.7.11.33</ecNumber>
        <ecNumber evidence="5">2.7.4.28</ecNumber>
    </recommendedName>
    <alternativeName>
        <fullName evidence="5">Pyruvate, water dikinase regulatory protein</fullName>
    </alternativeName>
</protein>
<keyword evidence="6" id="KW-0670">Pyruvate</keyword>
<comment type="caution">
    <text evidence="6">The sequence shown here is derived from an EMBL/GenBank/DDBJ whole genome shotgun (WGS) entry which is preliminary data.</text>
</comment>
<keyword evidence="1 5" id="KW-0723">Serine/threonine-protein kinase</keyword>
<keyword evidence="4 5" id="KW-0418">Kinase</keyword>
<keyword evidence="3 5" id="KW-0547">Nucleotide-binding</keyword>
<dbReference type="NCBIfam" id="NF003742">
    <property type="entry name" value="PRK05339.1"/>
    <property type="match status" value="1"/>
</dbReference>
<keyword evidence="2 5" id="KW-0808">Transferase</keyword>
<proteinExistence type="inferred from homology"/>
<dbReference type="GO" id="GO:0043531">
    <property type="term" value="F:ADP binding"/>
    <property type="evidence" value="ECO:0007669"/>
    <property type="project" value="UniProtKB-UniRule"/>
</dbReference>
<comment type="catalytic activity">
    <reaction evidence="5">
        <text>[pyruvate, water dikinase]-phosphate + phosphate + H(+) = [pyruvate, water dikinase] + diphosphate</text>
        <dbReference type="Rhea" id="RHEA:48580"/>
        <dbReference type="Rhea" id="RHEA-COMP:11425"/>
        <dbReference type="Rhea" id="RHEA-COMP:11426"/>
        <dbReference type="ChEBI" id="CHEBI:15378"/>
        <dbReference type="ChEBI" id="CHEBI:33019"/>
        <dbReference type="ChEBI" id="CHEBI:43176"/>
        <dbReference type="ChEBI" id="CHEBI:43474"/>
        <dbReference type="ChEBI" id="CHEBI:68546"/>
        <dbReference type="EC" id="2.7.4.28"/>
    </reaction>
</comment>
<dbReference type="PANTHER" id="PTHR31756">
    <property type="entry name" value="PYRUVATE, PHOSPHATE DIKINASE REGULATORY PROTEIN 1, CHLOROPLASTIC"/>
    <property type="match status" value="1"/>
</dbReference>
<comment type="similarity">
    <text evidence="5">Belongs to the pyruvate, phosphate/water dikinase regulatory protein family. PSRP subfamily.</text>
</comment>
<evidence type="ECO:0000313" key="7">
    <source>
        <dbReference type="Proteomes" id="UP000241868"/>
    </source>
</evidence>
<evidence type="ECO:0000256" key="1">
    <source>
        <dbReference type="ARBA" id="ARBA00022527"/>
    </source>
</evidence>
<evidence type="ECO:0000313" key="6">
    <source>
        <dbReference type="EMBL" id="PSJ80225.1"/>
    </source>
</evidence>
<dbReference type="HAMAP" id="MF_01062">
    <property type="entry name" value="PSRP"/>
    <property type="match status" value="1"/>
</dbReference>
<evidence type="ECO:0000256" key="2">
    <source>
        <dbReference type="ARBA" id="ARBA00022679"/>
    </source>
</evidence>
<dbReference type="Proteomes" id="UP000241868">
    <property type="component" value="Unassembled WGS sequence"/>
</dbReference>
<dbReference type="AlphaFoldDB" id="A0A2P7TZV2"/>
<dbReference type="InterPro" id="IPR026530">
    <property type="entry name" value="PSRP"/>
</dbReference>
<dbReference type="GO" id="GO:0005524">
    <property type="term" value="F:ATP binding"/>
    <property type="evidence" value="ECO:0007669"/>
    <property type="project" value="InterPro"/>
</dbReference>
<evidence type="ECO:0000256" key="5">
    <source>
        <dbReference type="HAMAP-Rule" id="MF_01062"/>
    </source>
</evidence>
<accession>A0A2P7TZV2</accession>
<dbReference type="RefSeq" id="WP_106741761.1">
    <property type="nucleotide sequence ID" value="NZ_PXYY01000041.1"/>
</dbReference>
<keyword evidence="7" id="KW-1185">Reference proteome</keyword>
<feature type="binding site" evidence="5">
    <location>
        <begin position="154"/>
        <end position="161"/>
    </location>
    <ligand>
        <name>ADP</name>
        <dbReference type="ChEBI" id="CHEBI:456216"/>
    </ligand>
</feature>
<comment type="catalytic activity">
    <reaction evidence="5">
        <text>[pyruvate, water dikinase] + ADP = [pyruvate, water dikinase]-phosphate + AMP + H(+)</text>
        <dbReference type="Rhea" id="RHEA:46020"/>
        <dbReference type="Rhea" id="RHEA-COMP:11425"/>
        <dbReference type="Rhea" id="RHEA-COMP:11426"/>
        <dbReference type="ChEBI" id="CHEBI:15378"/>
        <dbReference type="ChEBI" id="CHEBI:43176"/>
        <dbReference type="ChEBI" id="CHEBI:68546"/>
        <dbReference type="ChEBI" id="CHEBI:456215"/>
        <dbReference type="ChEBI" id="CHEBI:456216"/>
        <dbReference type="EC" id="2.7.11.33"/>
    </reaction>
</comment>
<evidence type="ECO:0000256" key="3">
    <source>
        <dbReference type="ARBA" id="ARBA00022741"/>
    </source>
</evidence>
<dbReference type="OrthoDB" id="9782201at2"/>
<dbReference type="InterPro" id="IPR005177">
    <property type="entry name" value="Kinase-pyrophosphorylase"/>
</dbReference>
<dbReference type="GO" id="GO:0016776">
    <property type="term" value="F:phosphotransferase activity, phosphate group as acceptor"/>
    <property type="evidence" value="ECO:0007669"/>
    <property type="project" value="UniProtKB-UniRule"/>
</dbReference>
<reference evidence="6 7" key="1">
    <citation type="submission" date="2018-03" db="EMBL/GenBank/DDBJ databases">
        <title>Neisseria weixii sp. nov., isolated from the intestinal contents of Tibetan Plateau pika (Ochotona curzoniae) in Yushu, Qinghai Province, China.</title>
        <authorList>
            <person name="Gui Z."/>
        </authorList>
    </citation>
    <scope>NUCLEOTIDE SEQUENCE [LARGE SCALE GENOMIC DNA]</scope>
    <source>
        <strain evidence="6 7">ATCC 51483</strain>
    </source>
</reference>
<name>A0A2P7TZV2_9NEIS</name>